<dbReference type="Proteomes" id="UP000256297">
    <property type="component" value="Chromosome CBM2589_a"/>
</dbReference>
<name>A0A375C569_9BURK</name>
<comment type="caution">
    <text evidence="2">The sequence shown here is derived from an EMBL/GenBank/DDBJ whole genome shotgun (WGS) entry which is preliminary data.</text>
</comment>
<evidence type="ECO:0000256" key="1">
    <source>
        <dbReference type="SAM" id="MobiDB-lite"/>
    </source>
</evidence>
<organism evidence="2">
    <name type="scientific">Cupriavidus taiwanensis</name>
    <dbReference type="NCBI Taxonomy" id="164546"/>
    <lineage>
        <taxon>Bacteria</taxon>
        <taxon>Pseudomonadati</taxon>
        <taxon>Pseudomonadota</taxon>
        <taxon>Betaproteobacteria</taxon>
        <taxon>Burkholderiales</taxon>
        <taxon>Burkholderiaceae</taxon>
        <taxon>Cupriavidus</taxon>
    </lineage>
</organism>
<evidence type="ECO:0000313" key="2">
    <source>
        <dbReference type="EMBL" id="SOY62765.1"/>
    </source>
</evidence>
<proteinExistence type="predicted"/>
<dbReference type="AlphaFoldDB" id="A0A375C569"/>
<feature type="compositionally biased region" description="Basic and acidic residues" evidence="1">
    <location>
        <begin position="21"/>
        <end position="37"/>
    </location>
</feature>
<gene>
    <name evidence="2" type="ORF">CBM2589_A60093</name>
</gene>
<dbReference type="EMBL" id="OFSP01000036">
    <property type="protein sequence ID" value="SOY62765.1"/>
    <property type="molecule type" value="Genomic_DNA"/>
</dbReference>
<accession>A0A375C569</accession>
<reference evidence="2" key="1">
    <citation type="submission" date="2018-01" db="EMBL/GenBank/DDBJ databases">
        <authorList>
            <person name="Clerissi C."/>
        </authorList>
    </citation>
    <scope>NUCLEOTIDE SEQUENCE</scope>
    <source>
        <strain evidence="2">Cupriavidus taiwanensis STM 3521</strain>
    </source>
</reference>
<sequence length="215" mass="23344">MGAGRRSQCSSWLLLRRARRRPPDARCGDESGDDGEHKRRSAYAREPPSPCERRQPGLAGISPRAPSRLAAAPLTLHAPAMGGCRAPVQHRSCCPDAGPPALLLHGPGRLPAQIFLSRLARGLAEIVAVPGRKLLFALARRISRRHLGYIRPFLGPRNLMCHDALLLAKCDTLDDATAMPGGAARFCAPDDPVRRAVLRGRVRRRNLGAQICLTL</sequence>
<feature type="region of interest" description="Disordered" evidence="1">
    <location>
        <begin position="15"/>
        <end position="64"/>
    </location>
</feature>
<protein>
    <submittedName>
        <fullName evidence="2">Uncharacterized protein</fullName>
    </submittedName>
</protein>